<evidence type="ECO:0000313" key="2">
    <source>
        <dbReference type="EMBL" id="MBD7969392.1"/>
    </source>
</evidence>
<keyword evidence="3" id="KW-1185">Reference proteome</keyword>
<proteinExistence type="predicted"/>
<gene>
    <name evidence="2" type="ORF">H9647_15070</name>
</gene>
<dbReference type="RefSeq" id="WP_191801333.1">
    <property type="nucleotide sequence ID" value="NZ_JACSQL010000006.1"/>
</dbReference>
<feature type="region of interest" description="Disordered" evidence="1">
    <location>
        <begin position="111"/>
        <end position="131"/>
    </location>
</feature>
<comment type="caution">
    <text evidence="2">The sequence shown here is derived from an EMBL/GenBank/DDBJ whole genome shotgun (WGS) entry which is preliminary data.</text>
</comment>
<evidence type="ECO:0000313" key="3">
    <source>
        <dbReference type="Proteomes" id="UP000608071"/>
    </source>
</evidence>
<feature type="region of interest" description="Disordered" evidence="1">
    <location>
        <begin position="1"/>
        <end position="45"/>
    </location>
</feature>
<dbReference type="EMBL" id="JACSQL010000006">
    <property type="protein sequence ID" value="MBD7969392.1"/>
    <property type="molecule type" value="Genomic_DNA"/>
</dbReference>
<reference evidence="2 3" key="1">
    <citation type="submission" date="2020-08" db="EMBL/GenBank/DDBJ databases">
        <title>A Genomic Blueprint of the Chicken Gut Microbiome.</title>
        <authorList>
            <person name="Gilroy R."/>
            <person name="Ravi A."/>
            <person name="Getino M."/>
            <person name="Pursley I."/>
            <person name="Horton D.L."/>
            <person name="Alikhan N.-F."/>
            <person name="Baker D."/>
            <person name="Gharbi K."/>
            <person name="Hall N."/>
            <person name="Watson M."/>
            <person name="Adriaenssens E.M."/>
            <person name="Foster-Nyarko E."/>
            <person name="Jarju S."/>
            <person name="Secka A."/>
            <person name="Antonio M."/>
            <person name="Oren A."/>
            <person name="Chaudhuri R."/>
            <person name="La Ragione R.M."/>
            <person name="Hildebrand F."/>
            <person name="Pallen M.J."/>
        </authorList>
    </citation>
    <scope>NUCLEOTIDE SEQUENCE [LARGE SCALE GENOMIC DNA]</scope>
    <source>
        <strain evidence="2 3">Sa2BVA9</strain>
    </source>
</reference>
<name>A0ABR8T0W3_9BACL</name>
<feature type="compositionally biased region" description="Basic and acidic residues" evidence="1">
    <location>
        <begin position="115"/>
        <end position="131"/>
    </location>
</feature>
<sequence length="131" mass="15246">MREREENQGRHGRRDHEEHRGHRGPRSFDKEGKRDFNGSHHKKVQTFRRGRAIAFLEKLQVNRSTLQRQLQDPQFESIKQVISGELKAIEMVMDDFIHMFQLDVTEGSVVDASEEVTKSAEDANEEGTDRS</sequence>
<dbReference type="Proteomes" id="UP000608071">
    <property type="component" value="Unassembled WGS sequence"/>
</dbReference>
<accession>A0ABR8T0W3</accession>
<protein>
    <submittedName>
        <fullName evidence="2">Uncharacterized protein</fullName>
    </submittedName>
</protein>
<evidence type="ECO:0000256" key="1">
    <source>
        <dbReference type="SAM" id="MobiDB-lite"/>
    </source>
</evidence>
<feature type="compositionally biased region" description="Basic and acidic residues" evidence="1">
    <location>
        <begin position="1"/>
        <end position="38"/>
    </location>
</feature>
<organism evidence="2 3">
    <name type="scientific">Paenibacillus gallinarum</name>
    <dbReference type="NCBI Taxonomy" id="2762232"/>
    <lineage>
        <taxon>Bacteria</taxon>
        <taxon>Bacillati</taxon>
        <taxon>Bacillota</taxon>
        <taxon>Bacilli</taxon>
        <taxon>Bacillales</taxon>
        <taxon>Paenibacillaceae</taxon>
        <taxon>Paenibacillus</taxon>
    </lineage>
</organism>